<keyword evidence="2" id="KW-1185">Reference proteome</keyword>
<proteinExistence type="predicted"/>
<dbReference type="EMBL" id="SMMX01000009">
    <property type="protein sequence ID" value="TDA21411.1"/>
    <property type="molecule type" value="Genomic_DNA"/>
</dbReference>
<protein>
    <submittedName>
        <fullName evidence="1">Uncharacterized protein</fullName>
    </submittedName>
</protein>
<organism evidence="1 2">
    <name type="scientific">Extibacter muris</name>
    <dbReference type="NCBI Taxonomy" id="1796622"/>
    <lineage>
        <taxon>Bacteria</taxon>
        <taxon>Bacillati</taxon>
        <taxon>Bacillota</taxon>
        <taxon>Clostridia</taxon>
        <taxon>Lachnospirales</taxon>
        <taxon>Lachnospiraceae</taxon>
        <taxon>Extibacter</taxon>
    </lineage>
</organism>
<evidence type="ECO:0000313" key="1">
    <source>
        <dbReference type="EMBL" id="TDA21411.1"/>
    </source>
</evidence>
<dbReference type="AlphaFoldDB" id="A0A4R4FDK2"/>
<name>A0A4R4FDK2_9FIRM</name>
<reference evidence="1 2" key="1">
    <citation type="journal article" date="2016" name="Nat. Microbiol.">
        <title>The Mouse Intestinal Bacterial Collection (miBC) provides host-specific insight into cultured diversity and functional potential of the gut microbiota.</title>
        <authorList>
            <person name="Lagkouvardos I."/>
            <person name="Pukall R."/>
            <person name="Abt B."/>
            <person name="Foesel B.U."/>
            <person name="Meier-Kolthoff J.P."/>
            <person name="Kumar N."/>
            <person name="Bresciani A."/>
            <person name="Martinez I."/>
            <person name="Just S."/>
            <person name="Ziegler C."/>
            <person name="Brugiroux S."/>
            <person name="Garzetti D."/>
            <person name="Wenning M."/>
            <person name="Bui T.P."/>
            <person name="Wang J."/>
            <person name="Hugenholtz F."/>
            <person name="Plugge C.M."/>
            <person name="Peterson D.A."/>
            <person name="Hornef M.W."/>
            <person name="Baines J.F."/>
            <person name="Smidt H."/>
            <person name="Walter J."/>
            <person name="Kristiansen K."/>
            <person name="Nielsen H.B."/>
            <person name="Haller D."/>
            <person name="Overmann J."/>
            <person name="Stecher B."/>
            <person name="Clavel T."/>
        </authorList>
    </citation>
    <scope>NUCLEOTIDE SEQUENCE [LARGE SCALE GENOMIC DNA]</scope>
    <source>
        <strain evidence="1 2">DSM 28560</strain>
    </source>
</reference>
<comment type="caution">
    <text evidence="1">The sequence shown here is derived from an EMBL/GenBank/DDBJ whole genome shotgun (WGS) entry which is preliminary data.</text>
</comment>
<sequence length="81" mass="9251">MEIKKIEEPFSVCKVKDYSKVDLLDTFSFVAKTDEELSLVCLTQSVPDNATEREDGWKTMRIQENYSNALKALARAGYEIV</sequence>
<dbReference type="RefSeq" id="WP_132278320.1">
    <property type="nucleotide sequence ID" value="NZ_JAOBST010000031.1"/>
</dbReference>
<accession>A0A4R4FDK2</accession>
<dbReference type="Gene3D" id="3.30.2130.10">
    <property type="entry name" value="VC0802-like"/>
    <property type="match status" value="1"/>
</dbReference>
<evidence type="ECO:0000313" key="2">
    <source>
        <dbReference type="Proteomes" id="UP000295710"/>
    </source>
</evidence>
<dbReference type="SUPFAM" id="SSF55021">
    <property type="entry name" value="ACT-like"/>
    <property type="match status" value="1"/>
</dbReference>
<dbReference type="InterPro" id="IPR045865">
    <property type="entry name" value="ACT-like_dom_sf"/>
</dbReference>
<dbReference type="Proteomes" id="UP000295710">
    <property type="component" value="Unassembled WGS sequence"/>
</dbReference>
<gene>
    <name evidence="1" type="ORF">E1963_12150</name>
</gene>